<dbReference type="Pfam" id="PF02515">
    <property type="entry name" value="CoA_transf_3"/>
    <property type="match status" value="1"/>
</dbReference>
<sequence>MTYTTVNGPAPLEGITVLDFSRLLPGPYATMLMVQLGARVIKIEEPGKGDYVRFFPPVEDGVSWKYRWLNRGKESVAIDLKKPEGQELARALAKKCDVLMEGFRPGVMKRLGLDYDTLADTNPGLIYCAITGYGQTGPYRDRVGHDFNYAAVAGVLAMAGPAGQPPTPAGVQIGDLGGGAMMAVTSVLAALLQRGKTGRGQYLDVSMTDGLVSWLSYNIADYFATGQEPQPGARQLGGDFACYRAYQTKDGKYIAVGAVENHFWHNLCAALGKPEYTELQYAPYPQQQVVVDWLTETFLQRDRDAWLAELSSLEACVTPVNSLGDVVRDPQVQERGLFREAADGAPWVRFPVPMSGLDQAPVAHAQSDAASFAIGACTDGVLKEWGYTEAELTALRRAGVIA</sequence>
<dbReference type="Proteomes" id="UP001232973">
    <property type="component" value="Unassembled WGS sequence"/>
</dbReference>
<proteinExistence type="predicted"/>
<dbReference type="InterPro" id="IPR044855">
    <property type="entry name" value="CoA-Trfase_III_dom3_sf"/>
</dbReference>
<dbReference type="InterPro" id="IPR023606">
    <property type="entry name" value="CoA-Trfase_III_dom_1_sf"/>
</dbReference>
<name>A0ABT9XGY5_9BACL</name>
<reference evidence="1 2" key="1">
    <citation type="submission" date="2023-07" db="EMBL/GenBank/DDBJ databases">
        <title>Genomic Encyclopedia of Type Strains, Phase IV (KMG-IV): sequencing the most valuable type-strain genomes for metagenomic binning, comparative biology and taxonomic classification.</title>
        <authorList>
            <person name="Goeker M."/>
        </authorList>
    </citation>
    <scope>NUCLEOTIDE SEQUENCE [LARGE SCALE GENOMIC DNA]</scope>
    <source>
        <strain evidence="1 2">DSM 4006</strain>
    </source>
</reference>
<dbReference type="PANTHER" id="PTHR48228">
    <property type="entry name" value="SUCCINYL-COA--D-CITRAMALATE COA-TRANSFERASE"/>
    <property type="match status" value="1"/>
</dbReference>
<dbReference type="PANTHER" id="PTHR48228:SF5">
    <property type="entry name" value="ALPHA-METHYLACYL-COA RACEMASE"/>
    <property type="match status" value="1"/>
</dbReference>
<dbReference type="EMBL" id="JAUSTP010000008">
    <property type="protein sequence ID" value="MDQ0189564.1"/>
    <property type="molecule type" value="Genomic_DNA"/>
</dbReference>
<evidence type="ECO:0000313" key="2">
    <source>
        <dbReference type="Proteomes" id="UP001232973"/>
    </source>
</evidence>
<protein>
    <submittedName>
        <fullName evidence="1">Crotonobetainyl-CoA:carnitine CoA-transferase CaiB-like acyl-CoA transferase</fullName>
    </submittedName>
</protein>
<gene>
    <name evidence="1" type="ORF">J2S03_001396</name>
</gene>
<organism evidence="1 2">
    <name type="scientific">Alicyclobacillus cycloheptanicus</name>
    <dbReference type="NCBI Taxonomy" id="1457"/>
    <lineage>
        <taxon>Bacteria</taxon>
        <taxon>Bacillati</taxon>
        <taxon>Bacillota</taxon>
        <taxon>Bacilli</taxon>
        <taxon>Bacillales</taxon>
        <taxon>Alicyclobacillaceae</taxon>
        <taxon>Alicyclobacillus</taxon>
    </lineage>
</organism>
<dbReference type="InterPro" id="IPR050509">
    <property type="entry name" value="CoA-transferase_III"/>
</dbReference>
<accession>A0ABT9XGY5</accession>
<keyword evidence="2" id="KW-1185">Reference proteome</keyword>
<dbReference type="Gene3D" id="3.40.50.10540">
    <property type="entry name" value="Crotonobetainyl-coa:carnitine coa-transferase, domain 1"/>
    <property type="match status" value="1"/>
</dbReference>
<evidence type="ECO:0000313" key="1">
    <source>
        <dbReference type="EMBL" id="MDQ0189564.1"/>
    </source>
</evidence>
<dbReference type="SUPFAM" id="SSF89796">
    <property type="entry name" value="CoA-transferase family III (CaiB/BaiF)"/>
    <property type="match status" value="1"/>
</dbReference>
<dbReference type="Gene3D" id="3.30.1540.10">
    <property type="entry name" value="formyl-coa transferase, domain 3"/>
    <property type="match status" value="1"/>
</dbReference>
<dbReference type="RefSeq" id="WP_274456364.1">
    <property type="nucleotide sequence ID" value="NZ_CP067097.1"/>
</dbReference>
<dbReference type="InterPro" id="IPR003673">
    <property type="entry name" value="CoA-Trfase_fam_III"/>
</dbReference>
<comment type="caution">
    <text evidence="1">The sequence shown here is derived from an EMBL/GenBank/DDBJ whole genome shotgun (WGS) entry which is preliminary data.</text>
</comment>